<dbReference type="InterPro" id="IPR002634">
    <property type="entry name" value="BolA"/>
</dbReference>
<dbReference type="PANTHER" id="PTHR46229">
    <property type="entry name" value="BOLA TRANSCRIPTION REGULATOR"/>
    <property type="match status" value="1"/>
</dbReference>
<protein>
    <submittedName>
        <fullName evidence="2">Cell division protein BolA</fullName>
    </submittedName>
</protein>
<comment type="similarity">
    <text evidence="1">Belongs to the BolA/IbaG family.</text>
</comment>
<name>A0A3B0Y556_9ZZZZ</name>
<organism evidence="2">
    <name type="scientific">hydrothermal vent metagenome</name>
    <dbReference type="NCBI Taxonomy" id="652676"/>
    <lineage>
        <taxon>unclassified sequences</taxon>
        <taxon>metagenomes</taxon>
        <taxon>ecological metagenomes</taxon>
    </lineage>
</organism>
<dbReference type="InterPro" id="IPR050961">
    <property type="entry name" value="BolA/IbaG_stress_morph_reg"/>
</dbReference>
<gene>
    <name evidence="2" type="ORF">MNBD_GAMMA12-648</name>
</gene>
<evidence type="ECO:0000256" key="1">
    <source>
        <dbReference type="ARBA" id="ARBA00005578"/>
    </source>
</evidence>
<dbReference type="PANTHER" id="PTHR46229:SF2">
    <property type="entry name" value="BOLA-LIKE PROTEIN 1"/>
    <property type="match status" value="1"/>
</dbReference>
<dbReference type="Gene3D" id="3.30.300.90">
    <property type="entry name" value="BolA-like"/>
    <property type="match status" value="1"/>
</dbReference>
<dbReference type="InterPro" id="IPR036065">
    <property type="entry name" value="BolA-like_sf"/>
</dbReference>
<evidence type="ECO:0000313" key="2">
    <source>
        <dbReference type="EMBL" id="VAW75885.1"/>
    </source>
</evidence>
<dbReference type="GO" id="GO:0051301">
    <property type="term" value="P:cell division"/>
    <property type="evidence" value="ECO:0007669"/>
    <property type="project" value="UniProtKB-KW"/>
</dbReference>
<keyword evidence="2" id="KW-0132">Cell division</keyword>
<dbReference type="AlphaFoldDB" id="A0A3B0Y556"/>
<dbReference type="SUPFAM" id="SSF82657">
    <property type="entry name" value="BolA-like"/>
    <property type="match status" value="1"/>
</dbReference>
<keyword evidence="2" id="KW-0131">Cell cycle</keyword>
<dbReference type="Pfam" id="PF01722">
    <property type="entry name" value="BolA"/>
    <property type="match status" value="1"/>
</dbReference>
<accession>A0A3B0Y556</accession>
<dbReference type="EMBL" id="UOFL01000094">
    <property type="protein sequence ID" value="VAW75885.1"/>
    <property type="molecule type" value="Genomic_DNA"/>
</dbReference>
<proteinExistence type="inferred from homology"/>
<sequence>MPATSIQQNITLKLKQHYLPTHLEVINESDNHNVPAGSESHFKVIIVCDAFNDHTLIQRHRMINDTLADELKNQIHALALHTYTQADWAKKQKTAPVSPECLGGGK</sequence>
<dbReference type="PIRSF" id="PIRSF003113">
    <property type="entry name" value="BolA"/>
    <property type="match status" value="1"/>
</dbReference>
<dbReference type="GO" id="GO:1990229">
    <property type="term" value="C:iron-sulfur cluster assembly complex"/>
    <property type="evidence" value="ECO:0007669"/>
    <property type="project" value="UniProtKB-ARBA"/>
</dbReference>
<reference evidence="2" key="1">
    <citation type="submission" date="2018-06" db="EMBL/GenBank/DDBJ databases">
        <authorList>
            <person name="Zhirakovskaya E."/>
        </authorList>
    </citation>
    <scope>NUCLEOTIDE SEQUENCE</scope>
</reference>
<dbReference type="FunFam" id="3.30.300.90:FF:000001">
    <property type="entry name" value="Transcriptional regulator BolA"/>
    <property type="match status" value="1"/>
</dbReference>